<dbReference type="GO" id="GO:0005524">
    <property type="term" value="F:ATP binding"/>
    <property type="evidence" value="ECO:0007669"/>
    <property type="project" value="UniProtKB-KW"/>
</dbReference>
<comment type="caution">
    <text evidence="7">The sequence shown here is derived from an EMBL/GenBank/DDBJ whole genome shotgun (WGS) entry which is preliminary data.</text>
</comment>
<dbReference type="Proteomes" id="UP000660801">
    <property type="component" value="Unassembled WGS sequence"/>
</dbReference>
<evidence type="ECO:0000313" key="8">
    <source>
        <dbReference type="Proteomes" id="UP000660801"/>
    </source>
</evidence>
<dbReference type="InterPro" id="IPR007373">
    <property type="entry name" value="Thiamin_PyroPKinase_B1-bd"/>
</dbReference>
<dbReference type="Gene3D" id="3.40.50.10240">
    <property type="entry name" value="Thiamin pyrophosphokinase, catalytic domain"/>
    <property type="match status" value="1"/>
</dbReference>
<dbReference type="NCBIfam" id="TIGR01378">
    <property type="entry name" value="thi_PPkinase"/>
    <property type="match status" value="1"/>
</dbReference>
<organism evidence="7 8">
    <name type="scientific">Streptococcus himalayensis</name>
    <dbReference type="NCBI Taxonomy" id="1888195"/>
    <lineage>
        <taxon>Bacteria</taxon>
        <taxon>Bacillati</taxon>
        <taxon>Bacillota</taxon>
        <taxon>Bacilli</taxon>
        <taxon>Lactobacillales</taxon>
        <taxon>Streptococcaceae</taxon>
        <taxon>Streptococcus</taxon>
    </lineage>
</organism>
<dbReference type="InterPro" id="IPR053149">
    <property type="entry name" value="TPK"/>
</dbReference>
<evidence type="ECO:0000313" key="7">
    <source>
        <dbReference type="EMBL" id="GGE24944.1"/>
    </source>
</evidence>
<dbReference type="InterPro" id="IPR007371">
    <property type="entry name" value="TPK_catalytic"/>
</dbReference>
<dbReference type="EMBL" id="BMJN01000002">
    <property type="protein sequence ID" value="GGE24944.1"/>
    <property type="molecule type" value="Genomic_DNA"/>
</dbReference>
<dbReference type="SUPFAM" id="SSF63999">
    <property type="entry name" value="Thiamin pyrophosphokinase, catalytic domain"/>
    <property type="match status" value="1"/>
</dbReference>
<keyword evidence="8" id="KW-1185">Reference proteome</keyword>
<keyword evidence="2" id="KW-0547">Nucleotide-binding</keyword>
<evidence type="ECO:0000256" key="1">
    <source>
        <dbReference type="ARBA" id="ARBA00022679"/>
    </source>
</evidence>
<accession>A0A917A5S4</accession>
<dbReference type="GO" id="GO:0009229">
    <property type="term" value="P:thiamine diphosphate biosynthetic process"/>
    <property type="evidence" value="ECO:0007669"/>
    <property type="project" value="InterPro"/>
</dbReference>
<dbReference type="PANTHER" id="PTHR41299">
    <property type="entry name" value="THIAMINE PYROPHOSPHOKINASE"/>
    <property type="match status" value="1"/>
</dbReference>
<dbReference type="OrthoDB" id="9804377at2"/>
<dbReference type="AlphaFoldDB" id="A0A917A5S4"/>
<gene>
    <name evidence="7" type="ORF">GCM10011510_02550</name>
</gene>
<dbReference type="CDD" id="cd07995">
    <property type="entry name" value="TPK"/>
    <property type="match status" value="1"/>
</dbReference>
<dbReference type="GO" id="GO:0004788">
    <property type="term" value="F:thiamine diphosphokinase activity"/>
    <property type="evidence" value="ECO:0007669"/>
    <property type="project" value="UniProtKB-UniRule"/>
</dbReference>
<evidence type="ECO:0000256" key="3">
    <source>
        <dbReference type="ARBA" id="ARBA00022777"/>
    </source>
</evidence>
<feature type="domain" description="Thiamin pyrophosphokinase thiamin-binding" evidence="6">
    <location>
        <begin position="139"/>
        <end position="202"/>
    </location>
</feature>
<evidence type="ECO:0000256" key="2">
    <source>
        <dbReference type="ARBA" id="ARBA00022741"/>
    </source>
</evidence>
<dbReference type="Pfam" id="PF04265">
    <property type="entry name" value="TPK_B1_binding"/>
    <property type="match status" value="1"/>
</dbReference>
<dbReference type="GO" id="GO:0030975">
    <property type="term" value="F:thiamine binding"/>
    <property type="evidence" value="ECO:0007669"/>
    <property type="project" value="InterPro"/>
</dbReference>
<dbReference type="EC" id="2.7.6.2" evidence="5"/>
<dbReference type="InterPro" id="IPR036759">
    <property type="entry name" value="TPK_catalytic_sf"/>
</dbReference>
<proteinExistence type="predicted"/>
<name>A0A917A5S4_9STRE</name>
<dbReference type="GO" id="GO:0016301">
    <property type="term" value="F:kinase activity"/>
    <property type="evidence" value="ECO:0007669"/>
    <property type="project" value="UniProtKB-KW"/>
</dbReference>
<evidence type="ECO:0000259" key="6">
    <source>
        <dbReference type="SMART" id="SM00983"/>
    </source>
</evidence>
<reference evidence="7" key="2">
    <citation type="submission" date="2020-09" db="EMBL/GenBank/DDBJ databases">
        <authorList>
            <person name="Sun Q."/>
            <person name="Zhou Y."/>
        </authorList>
    </citation>
    <scope>NUCLEOTIDE SEQUENCE</scope>
    <source>
        <strain evidence="7">CGMCC 1.15533</strain>
    </source>
</reference>
<dbReference type="PANTHER" id="PTHR41299:SF1">
    <property type="entry name" value="THIAMINE PYROPHOSPHOKINASE"/>
    <property type="match status" value="1"/>
</dbReference>
<evidence type="ECO:0000256" key="5">
    <source>
        <dbReference type="NCBIfam" id="TIGR01378"/>
    </source>
</evidence>
<dbReference type="GO" id="GO:0006772">
    <property type="term" value="P:thiamine metabolic process"/>
    <property type="evidence" value="ECO:0007669"/>
    <property type="project" value="UniProtKB-UniRule"/>
</dbReference>
<dbReference type="RefSeq" id="WP_068989716.1">
    <property type="nucleotide sequence ID" value="NZ_BMJN01000002.1"/>
</dbReference>
<keyword evidence="1" id="KW-0808">Transferase</keyword>
<keyword evidence="3" id="KW-0418">Kinase</keyword>
<evidence type="ECO:0000256" key="4">
    <source>
        <dbReference type="ARBA" id="ARBA00022840"/>
    </source>
</evidence>
<protein>
    <recommendedName>
        <fullName evidence="5">Thiamine diphosphokinase</fullName>
        <ecNumber evidence="5">2.7.6.2</ecNumber>
    </recommendedName>
</protein>
<dbReference type="InterPro" id="IPR006282">
    <property type="entry name" value="Thi_PPkinase"/>
</dbReference>
<reference evidence="7" key="1">
    <citation type="journal article" date="2014" name="Int. J. Syst. Evol. Microbiol.">
        <title>Complete genome sequence of Corynebacterium casei LMG S-19264T (=DSM 44701T), isolated from a smear-ripened cheese.</title>
        <authorList>
            <consortium name="US DOE Joint Genome Institute (JGI-PGF)"/>
            <person name="Walter F."/>
            <person name="Albersmeier A."/>
            <person name="Kalinowski J."/>
            <person name="Ruckert C."/>
        </authorList>
    </citation>
    <scope>NUCLEOTIDE SEQUENCE</scope>
    <source>
        <strain evidence="7">CGMCC 1.15533</strain>
    </source>
</reference>
<dbReference type="SMART" id="SM00983">
    <property type="entry name" value="TPK_B1_binding"/>
    <property type="match status" value="1"/>
</dbReference>
<sequence>MTRVAVFAGGRMADYQTDFDYFVGVDRGAFFLLEKGLPLYMAVGDFDSVTAEERERIAQASEIFAQAQPEKDDTDLELALNMLFQKMPEAQVHIFGAFGGRLDHTLSNVFLPSDPRLAPYMRQFCLVDEQNLLCYFPEGKHQVEPKEGMTYVGFMSETSTPLTISGAKYPLNEQNFFEKKIYGSNEFIGQPIEVTCPKGYLVVIYSKDRS</sequence>
<keyword evidence="4" id="KW-0067">ATP-binding</keyword>
<dbReference type="Pfam" id="PF04263">
    <property type="entry name" value="TPK_catalytic"/>
    <property type="match status" value="1"/>
</dbReference>